<sequence length="113" mass="12784">MCKQWTEKHHDTRTLSRLKVGGYHNRHVLVTGCDSGFGQRTVIKLDNLGFKVFAGCLTEDGKKYLSQNCSKSVVPFLLDVRSNESIQSALDLVKQHLPENTGLRFKTLTHLLQ</sequence>
<protein>
    <submittedName>
        <fullName evidence="1">Uncharacterized protein</fullName>
    </submittedName>
</protein>
<dbReference type="SUPFAM" id="SSF51735">
    <property type="entry name" value="NAD(P)-binding Rossmann-fold domains"/>
    <property type="match status" value="1"/>
</dbReference>
<dbReference type="VEuPathDB" id="VectorBase:BGLB032236"/>
<dbReference type="PANTHER" id="PTHR43313">
    <property type="entry name" value="SHORT-CHAIN DEHYDROGENASE/REDUCTASE FAMILY 9C"/>
    <property type="match status" value="1"/>
</dbReference>
<dbReference type="PANTHER" id="PTHR43313:SF1">
    <property type="entry name" value="3BETA-HYDROXYSTEROID DEHYDROGENASE DHS-16"/>
    <property type="match status" value="1"/>
</dbReference>
<dbReference type="Pfam" id="PF00106">
    <property type="entry name" value="adh_short"/>
    <property type="match status" value="1"/>
</dbReference>
<accession>A0A2C9LKL2</accession>
<dbReference type="OrthoDB" id="5296at2759"/>
<organism evidence="1 2">
    <name type="scientific">Biomphalaria glabrata</name>
    <name type="common">Bloodfluke planorb</name>
    <name type="synonym">Freshwater snail</name>
    <dbReference type="NCBI Taxonomy" id="6526"/>
    <lineage>
        <taxon>Eukaryota</taxon>
        <taxon>Metazoa</taxon>
        <taxon>Spiralia</taxon>
        <taxon>Lophotrochozoa</taxon>
        <taxon>Mollusca</taxon>
        <taxon>Gastropoda</taxon>
        <taxon>Heterobranchia</taxon>
        <taxon>Euthyneura</taxon>
        <taxon>Panpulmonata</taxon>
        <taxon>Hygrophila</taxon>
        <taxon>Lymnaeoidea</taxon>
        <taxon>Planorbidae</taxon>
        <taxon>Biomphalaria</taxon>
    </lineage>
</organism>
<dbReference type="EnsemblMetazoa" id="BGLB032236-RC">
    <property type="protein sequence ID" value="BGLB032236-PC"/>
    <property type="gene ID" value="BGLB032236"/>
</dbReference>
<dbReference type="VEuPathDB" id="VectorBase:BGLAX_029031"/>
<dbReference type="Gene3D" id="3.40.50.720">
    <property type="entry name" value="NAD(P)-binding Rossmann-like Domain"/>
    <property type="match status" value="1"/>
</dbReference>
<dbReference type="GO" id="GO:0016491">
    <property type="term" value="F:oxidoreductase activity"/>
    <property type="evidence" value="ECO:0007669"/>
    <property type="project" value="TreeGrafter"/>
</dbReference>
<dbReference type="GO" id="GO:0008202">
    <property type="term" value="P:steroid metabolic process"/>
    <property type="evidence" value="ECO:0007669"/>
    <property type="project" value="TreeGrafter"/>
</dbReference>
<evidence type="ECO:0000313" key="2">
    <source>
        <dbReference type="Proteomes" id="UP000076420"/>
    </source>
</evidence>
<dbReference type="AlphaFoldDB" id="A0A2C9LKL2"/>
<reference evidence="1" key="1">
    <citation type="submission" date="2020-05" db="UniProtKB">
        <authorList>
            <consortium name="EnsemblMetazoa"/>
        </authorList>
    </citation>
    <scope>IDENTIFICATION</scope>
    <source>
        <strain evidence="1">BB02</strain>
    </source>
</reference>
<dbReference type="InterPro" id="IPR002347">
    <property type="entry name" value="SDR_fam"/>
</dbReference>
<dbReference type="InterPro" id="IPR036291">
    <property type="entry name" value="NAD(P)-bd_dom_sf"/>
</dbReference>
<name>A0A2C9LKL2_BIOGL</name>
<evidence type="ECO:0000313" key="1">
    <source>
        <dbReference type="EnsemblMetazoa" id="BGLB032236-PC"/>
    </source>
</evidence>
<dbReference type="Proteomes" id="UP000076420">
    <property type="component" value="Unassembled WGS sequence"/>
</dbReference>
<proteinExistence type="predicted"/>
<gene>
    <name evidence="1" type="primary">106063067</name>
</gene>